<dbReference type="SUPFAM" id="SSF55729">
    <property type="entry name" value="Acyl-CoA N-acyltransferases (Nat)"/>
    <property type="match status" value="1"/>
</dbReference>
<dbReference type="PANTHER" id="PTHR31438:SF1">
    <property type="entry name" value="LYSINE N-ACYLTRANSFERASE C17G9.06C-RELATED"/>
    <property type="match status" value="1"/>
</dbReference>
<proteinExistence type="predicted"/>
<feature type="domain" description="N-acetyltransferase" evidence="2">
    <location>
        <begin position="1"/>
        <end position="166"/>
    </location>
</feature>
<accession>A0ABV7KTC5</accession>
<keyword evidence="3" id="KW-0012">Acyltransferase</keyword>
<evidence type="ECO:0000313" key="4">
    <source>
        <dbReference type="Proteomes" id="UP001595625"/>
    </source>
</evidence>
<keyword evidence="1" id="KW-0046">Antibiotic resistance</keyword>
<dbReference type="EMBL" id="JBHRUJ010000017">
    <property type="protein sequence ID" value="MFC3212496.1"/>
    <property type="molecule type" value="Genomic_DNA"/>
</dbReference>
<evidence type="ECO:0000259" key="2">
    <source>
        <dbReference type="PROSITE" id="PS51186"/>
    </source>
</evidence>
<evidence type="ECO:0000256" key="1">
    <source>
        <dbReference type="ARBA" id="ARBA00023251"/>
    </source>
</evidence>
<dbReference type="Gene3D" id="3.40.630.30">
    <property type="match status" value="1"/>
</dbReference>
<dbReference type="InterPro" id="IPR000182">
    <property type="entry name" value="GNAT_dom"/>
</dbReference>
<organism evidence="3 4">
    <name type="scientific">Planomicrobium okeanokoites</name>
    <name type="common">Planococcus okeanokoites</name>
    <name type="synonym">Flavobacterium okeanokoites</name>
    <dbReference type="NCBI Taxonomy" id="244"/>
    <lineage>
        <taxon>Bacteria</taxon>
        <taxon>Bacillati</taxon>
        <taxon>Bacillota</taxon>
        <taxon>Bacilli</taxon>
        <taxon>Bacillales</taxon>
        <taxon>Caryophanaceae</taxon>
        <taxon>Planomicrobium</taxon>
    </lineage>
</organism>
<dbReference type="EC" id="2.3.1.-" evidence="3"/>
<keyword evidence="4" id="KW-1185">Reference proteome</keyword>
<dbReference type="PANTHER" id="PTHR31438">
    <property type="entry name" value="LYSINE N-ACYLTRANSFERASE C17G9.06C-RELATED"/>
    <property type="match status" value="1"/>
</dbReference>
<comment type="caution">
    <text evidence="3">The sequence shown here is derived from an EMBL/GenBank/DDBJ whole genome shotgun (WGS) entry which is preliminary data.</text>
</comment>
<sequence>MKIRRMSHGDLELMTKWLNTKEVLEFFGDPAAPPSAGQLREKYGPRIDGSVAVEPYIAETAGKPFAFMQCCRLTDEDYKSYGYSMEETIYGIDQFIGEPELFGKGYGTQMVTEFLSFIFKEKEADAVTVDPELTNPRAIRCYEKCGFQKVKQIDGERKWLMEINRGRWAETL</sequence>
<dbReference type="Proteomes" id="UP001595625">
    <property type="component" value="Unassembled WGS sequence"/>
</dbReference>
<evidence type="ECO:0000313" key="3">
    <source>
        <dbReference type="EMBL" id="MFC3212496.1"/>
    </source>
</evidence>
<dbReference type="PROSITE" id="PS51186">
    <property type="entry name" value="GNAT"/>
    <property type="match status" value="1"/>
</dbReference>
<protein>
    <submittedName>
        <fullName evidence="3">GNAT family N-acetyltransferase</fullName>
        <ecNumber evidence="3">2.3.1.-</ecNumber>
    </submittedName>
</protein>
<name>A0ABV7KTC5_PLAOK</name>
<dbReference type="RefSeq" id="WP_240633572.1">
    <property type="nucleotide sequence ID" value="NZ_CAXIAC010000002.1"/>
</dbReference>
<gene>
    <name evidence="3" type="ORF">ACFOEJ_15505</name>
</gene>
<keyword evidence="3" id="KW-0808">Transferase</keyword>
<dbReference type="InterPro" id="IPR016181">
    <property type="entry name" value="Acyl_CoA_acyltransferase"/>
</dbReference>
<dbReference type="Pfam" id="PF13523">
    <property type="entry name" value="Acetyltransf_8"/>
    <property type="match status" value="1"/>
</dbReference>
<reference evidence="4" key="1">
    <citation type="journal article" date="2019" name="Int. J. Syst. Evol. Microbiol.">
        <title>The Global Catalogue of Microorganisms (GCM) 10K type strain sequencing project: providing services to taxonomists for standard genome sequencing and annotation.</title>
        <authorList>
            <consortium name="The Broad Institute Genomics Platform"/>
            <consortium name="The Broad Institute Genome Sequencing Center for Infectious Disease"/>
            <person name="Wu L."/>
            <person name="Ma J."/>
        </authorList>
    </citation>
    <scope>NUCLEOTIDE SEQUENCE [LARGE SCALE GENOMIC DNA]</scope>
    <source>
        <strain evidence="4">CCM 320</strain>
    </source>
</reference>
<dbReference type="GO" id="GO:0016746">
    <property type="term" value="F:acyltransferase activity"/>
    <property type="evidence" value="ECO:0007669"/>
    <property type="project" value="UniProtKB-KW"/>
</dbReference>